<dbReference type="EMBL" id="BLXT01008455">
    <property type="protein sequence ID" value="GFO48908.1"/>
    <property type="molecule type" value="Genomic_DNA"/>
</dbReference>
<organism evidence="1 2">
    <name type="scientific">Plakobranchus ocellatus</name>
    <dbReference type="NCBI Taxonomy" id="259542"/>
    <lineage>
        <taxon>Eukaryota</taxon>
        <taxon>Metazoa</taxon>
        <taxon>Spiralia</taxon>
        <taxon>Lophotrochozoa</taxon>
        <taxon>Mollusca</taxon>
        <taxon>Gastropoda</taxon>
        <taxon>Heterobranchia</taxon>
        <taxon>Euthyneura</taxon>
        <taxon>Panpulmonata</taxon>
        <taxon>Sacoglossa</taxon>
        <taxon>Placobranchoidea</taxon>
        <taxon>Plakobranchidae</taxon>
        <taxon>Plakobranchus</taxon>
    </lineage>
</organism>
<dbReference type="AlphaFoldDB" id="A0AAV4DXS6"/>
<gene>
    <name evidence="1" type="ORF">PoB_007541300</name>
</gene>
<keyword evidence="2" id="KW-1185">Reference proteome</keyword>
<dbReference type="Proteomes" id="UP000735302">
    <property type="component" value="Unassembled WGS sequence"/>
</dbReference>
<accession>A0AAV4DXS6</accession>
<comment type="caution">
    <text evidence="1">The sequence shown here is derived from an EMBL/GenBank/DDBJ whole genome shotgun (WGS) entry which is preliminary data.</text>
</comment>
<reference evidence="1 2" key="1">
    <citation type="journal article" date="2021" name="Elife">
        <title>Chloroplast acquisition without the gene transfer in kleptoplastic sea slugs, Plakobranchus ocellatus.</title>
        <authorList>
            <person name="Maeda T."/>
            <person name="Takahashi S."/>
            <person name="Yoshida T."/>
            <person name="Shimamura S."/>
            <person name="Takaki Y."/>
            <person name="Nagai Y."/>
            <person name="Toyoda A."/>
            <person name="Suzuki Y."/>
            <person name="Arimoto A."/>
            <person name="Ishii H."/>
            <person name="Satoh N."/>
            <person name="Nishiyama T."/>
            <person name="Hasebe M."/>
            <person name="Maruyama T."/>
            <person name="Minagawa J."/>
            <person name="Obokata J."/>
            <person name="Shigenobu S."/>
        </authorList>
    </citation>
    <scope>NUCLEOTIDE SEQUENCE [LARGE SCALE GENOMIC DNA]</scope>
</reference>
<name>A0AAV4DXS6_9GAST</name>
<protein>
    <submittedName>
        <fullName evidence="1">Uncharacterized protein</fullName>
    </submittedName>
</protein>
<evidence type="ECO:0000313" key="2">
    <source>
        <dbReference type="Proteomes" id="UP000735302"/>
    </source>
</evidence>
<evidence type="ECO:0000313" key="1">
    <source>
        <dbReference type="EMBL" id="GFO48908.1"/>
    </source>
</evidence>
<proteinExistence type="predicted"/>
<sequence length="134" mass="14592">MSAWPRNKAGHYGLLFKEVGGTVAGESALTLLSRVRAPPLAPWPDGGPESLRSPCCGLVKKKSCIKWRRHDDVMMMAMKTTKGDDDDDDDDDDVDHDDMTATMIMMKAVSLTEAINTFANITLFPSCSNRGEGG</sequence>